<evidence type="ECO:0000313" key="3">
    <source>
        <dbReference type="Proteomes" id="UP000663882"/>
    </source>
</evidence>
<dbReference type="EMBL" id="CAJNOO010003099">
    <property type="protein sequence ID" value="CAF1317683.1"/>
    <property type="molecule type" value="Genomic_DNA"/>
</dbReference>
<proteinExistence type="predicted"/>
<evidence type="ECO:0008006" key="4">
    <source>
        <dbReference type="Google" id="ProtNLM"/>
    </source>
</evidence>
<evidence type="ECO:0000313" key="2">
    <source>
        <dbReference type="EMBL" id="CAF3659510.1"/>
    </source>
</evidence>
<name>A0A815FDL1_9BILA</name>
<gene>
    <name evidence="2" type="ORF">OTI717_LOCUS9841</name>
    <name evidence="1" type="ORF">RFH988_LOCUS30588</name>
</gene>
<reference evidence="1" key="1">
    <citation type="submission" date="2021-02" db="EMBL/GenBank/DDBJ databases">
        <authorList>
            <person name="Nowell W R."/>
        </authorList>
    </citation>
    <scope>NUCLEOTIDE SEQUENCE</scope>
</reference>
<protein>
    <recommendedName>
        <fullName evidence="4">F-box domain-containing protein</fullName>
    </recommendedName>
</protein>
<dbReference type="Proteomes" id="UP000663823">
    <property type="component" value="Unassembled WGS sequence"/>
</dbReference>
<dbReference type="OrthoDB" id="9994560at2759"/>
<comment type="caution">
    <text evidence="1">The sequence shown here is derived from an EMBL/GenBank/DDBJ whole genome shotgun (WGS) entry which is preliminary data.</text>
</comment>
<dbReference type="AlphaFoldDB" id="A0A815FDL1"/>
<dbReference type="Proteomes" id="UP000663882">
    <property type="component" value="Unassembled WGS sequence"/>
</dbReference>
<accession>A0A815FDL1</accession>
<dbReference type="SUPFAM" id="SSF52047">
    <property type="entry name" value="RNI-like"/>
    <property type="match status" value="1"/>
</dbReference>
<organism evidence="1 3">
    <name type="scientific">Rotaria sordida</name>
    <dbReference type="NCBI Taxonomy" id="392033"/>
    <lineage>
        <taxon>Eukaryota</taxon>
        <taxon>Metazoa</taxon>
        <taxon>Spiralia</taxon>
        <taxon>Gnathifera</taxon>
        <taxon>Rotifera</taxon>
        <taxon>Eurotatoria</taxon>
        <taxon>Bdelloidea</taxon>
        <taxon>Philodinida</taxon>
        <taxon>Philodinidae</taxon>
        <taxon>Rotaria</taxon>
    </lineage>
</organism>
<evidence type="ECO:0000313" key="1">
    <source>
        <dbReference type="EMBL" id="CAF1317683.1"/>
    </source>
</evidence>
<dbReference type="EMBL" id="CAJOAX010000856">
    <property type="protein sequence ID" value="CAF3659510.1"/>
    <property type="molecule type" value="Genomic_DNA"/>
</dbReference>
<sequence length="377" mass="45151">MSITVRSIFEMLSVELWREIFEYFTTNELWFSFRGLNRKIDAILNQTTLHLNFKKKDNYCYFMKNILPLINVNNVRSLKFEKANEIQHFFSKYSFNLFVQLRLLSLDFMYSFNDNSFIFWNQLSSLKYLQFLNIMIWTNSIPDNCIEEKEFLIRSIFNNDYCPSLKSLIIHVPSRQKGMPINPPLMSVTKTTNIKYLWIDSLVFSDLIKLLPGLQNVQSLRTKDEYCYNKFNAQQLKMTFTMPLLLKCIQLNLTLLDDKTFEHVEYFLRHTSNLKDLFLWGWYHLLDARKWEILLSVYCLKSIKFELVCTGHIGDDNFHQAIDDFEQTCKTIPFWLERNVTITDDEDYSGHDYRDDVVVRFNIKKVRFSSELSFRIT</sequence>